<dbReference type="InterPro" id="IPR013201">
    <property type="entry name" value="Prot_inhib_I29"/>
</dbReference>
<keyword evidence="2" id="KW-0645">Protease</keyword>
<sequence length="340" mass="38328">MENAGFTLVLVCALWMSSGVWSRNNRPENCDPENIQERYERWLVQHGRQYKDKEEMTLRFGIYKSNSEFIDSINSQNLSFKLTDNKFADMTNAEFRSAYLGSWSRRSPRESDEFQHDKHYNLSTYIDWREKGAVTPIKDQGQCGSCWAFSAVAAIEGIGKIKTGELTSLSEQELIDCDVNNENQGCKGGYMEKAYEFIIKNGGITTEENYPYIGEDGICDEIKARNLAVAISGYKTVPVNNERSLQDAVAHQPVSVAIDAGGYEFQLYSEGIFTGFCGNQLNHGVTVVGYGEDGGRKYWLVKNSWGTSWGESGYIRMQRDFTDKRGICGIAMEASYPVKS</sequence>
<evidence type="ECO:0000256" key="1">
    <source>
        <dbReference type="ARBA" id="ARBA00008455"/>
    </source>
</evidence>
<dbReference type="InterPro" id="IPR025661">
    <property type="entry name" value="Pept_asp_AS"/>
</dbReference>
<evidence type="ECO:0000256" key="3">
    <source>
        <dbReference type="ARBA" id="ARBA00022729"/>
    </source>
</evidence>
<dbReference type="GO" id="GO:0004197">
    <property type="term" value="F:cysteine-type endopeptidase activity"/>
    <property type="evidence" value="ECO:0000318"/>
    <property type="project" value="GO_Central"/>
</dbReference>
<dbReference type="FunCoup" id="A0A061DNE4">
    <property type="interactions" value="164"/>
</dbReference>
<evidence type="ECO:0000313" key="12">
    <source>
        <dbReference type="Proteomes" id="UP000026915"/>
    </source>
</evidence>
<dbReference type="InterPro" id="IPR000169">
    <property type="entry name" value="Pept_cys_AS"/>
</dbReference>
<dbReference type="eggNOG" id="KOG1543">
    <property type="taxonomic scope" value="Eukaryota"/>
</dbReference>
<protein>
    <submittedName>
        <fullName evidence="11">Cysteine proteinases superfamily protein, putative</fullName>
    </submittedName>
</protein>
<dbReference type="InParanoid" id="A0A061DNE4"/>
<evidence type="ECO:0000256" key="2">
    <source>
        <dbReference type="ARBA" id="ARBA00022670"/>
    </source>
</evidence>
<evidence type="ECO:0000256" key="4">
    <source>
        <dbReference type="ARBA" id="ARBA00022801"/>
    </source>
</evidence>
<dbReference type="AlphaFoldDB" id="A0A061DNE4"/>
<dbReference type="SMART" id="SM00848">
    <property type="entry name" value="Inhibitor_I29"/>
    <property type="match status" value="1"/>
</dbReference>
<evidence type="ECO:0000256" key="6">
    <source>
        <dbReference type="ARBA" id="ARBA00023145"/>
    </source>
</evidence>
<gene>
    <name evidence="11" type="ORF">TCM_003574</name>
</gene>
<dbReference type="GO" id="GO:0005764">
    <property type="term" value="C:lysosome"/>
    <property type="evidence" value="ECO:0000318"/>
    <property type="project" value="GO_Central"/>
</dbReference>
<keyword evidence="3 8" id="KW-0732">Signal</keyword>
<comment type="similarity">
    <text evidence="1">Belongs to the peptidase C1 family.</text>
</comment>
<evidence type="ECO:0000256" key="8">
    <source>
        <dbReference type="SAM" id="SignalP"/>
    </source>
</evidence>
<proteinExistence type="inferred from homology"/>
<dbReference type="GO" id="GO:0005615">
    <property type="term" value="C:extracellular space"/>
    <property type="evidence" value="ECO:0000318"/>
    <property type="project" value="GO_Central"/>
</dbReference>
<evidence type="ECO:0000256" key="5">
    <source>
        <dbReference type="ARBA" id="ARBA00022807"/>
    </source>
</evidence>
<dbReference type="EMBL" id="CM001879">
    <property type="protein sequence ID" value="EOX94180.1"/>
    <property type="molecule type" value="Genomic_DNA"/>
</dbReference>
<dbReference type="GO" id="GO:0051603">
    <property type="term" value="P:proteolysis involved in protein catabolic process"/>
    <property type="evidence" value="ECO:0000318"/>
    <property type="project" value="GO_Central"/>
</dbReference>
<dbReference type="InterPro" id="IPR000668">
    <property type="entry name" value="Peptidase_C1A_C"/>
</dbReference>
<feature type="chain" id="PRO_5018736206" evidence="8">
    <location>
        <begin position="23"/>
        <end position="340"/>
    </location>
</feature>
<dbReference type="InterPro" id="IPR038765">
    <property type="entry name" value="Papain-like_cys_pep_sf"/>
</dbReference>
<dbReference type="Pfam" id="PF08246">
    <property type="entry name" value="Inhibitor_I29"/>
    <property type="match status" value="1"/>
</dbReference>
<keyword evidence="4" id="KW-0378">Hydrolase</keyword>
<reference evidence="11 12" key="1">
    <citation type="journal article" date="2013" name="Genome Biol.">
        <title>The genome sequence of the most widely cultivated cacao type and its use to identify candidate genes regulating pod color.</title>
        <authorList>
            <person name="Motamayor J.C."/>
            <person name="Mockaitis K."/>
            <person name="Schmutz J."/>
            <person name="Haiminen N."/>
            <person name="Iii D.L."/>
            <person name="Cornejo O."/>
            <person name="Findley S.D."/>
            <person name="Zheng P."/>
            <person name="Utro F."/>
            <person name="Royaert S."/>
            <person name="Saski C."/>
            <person name="Jenkins J."/>
            <person name="Podicheti R."/>
            <person name="Zhao M."/>
            <person name="Scheffler B.E."/>
            <person name="Stack J.C."/>
            <person name="Feltus F.A."/>
            <person name="Mustiga G.M."/>
            <person name="Amores F."/>
            <person name="Phillips W."/>
            <person name="Marelli J.P."/>
            <person name="May G.D."/>
            <person name="Shapiro H."/>
            <person name="Ma J."/>
            <person name="Bustamante C.D."/>
            <person name="Schnell R.J."/>
            <person name="Main D."/>
            <person name="Gilbert D."/>
            <person name="Parida L."/>
            <person name="Kuhn D.N."/>
        </authorList>
    </citation>
    <scope>NUCLEOTIDE SEQUENCE [LARGE SCALE GENOMIC DNA]</scope>
    <source>
        <strain evidence="12">cv. Matina 1-6</strain>
    </source>
</reference>
<feature type="domain" description="Cathepsin propeptide inhibitor" evidence="10">
    <location>
        <begin position="39"/>
        <end position="95"/>
    </location>
</feature>
<dbReference type="PROSITE" id="PS00640">
    <property type="entry name" value="THIOL_PROTEASE_ASN"/>
    <property type="match status" value="1"/>
</dbReference>
<dbReference type="HOGENOM" id="CLU_012184_1_0_1"/>
<evidence type="ECO:0000259" key="9">
    <source>
        <dbReference type="SMART" id="SM00645"/>
    </source>
</evidence>
<dbReference type="InterPro" id="IPR013128">
    <property type="entry name" value="Peptidase_C1A"/>
</dbReference>
<keyword evidence="7" id="KW-1015">Disulfide bond</keyword>
<dbReference type="SMART" id="SM00645">
    <property type="entry name" value="Pept_C1"/>
    <property type="match status" value="1"/>
</dbReference>
<evidence type="ECO:0000259" key="10">
    <source>
        <dbReference type="SMART" id="SM00848"/>
    </source>
</evidence>
<keyword evidence="6" id="KW-0865">Zymogen</keyword>
<dbReference type="Gramene" id="EOX94180">
    <property type="protein sequence ID" value="EOX94180"/>
    <property type="gene ID" value="TCM_003574"/>
</dbReference>
<dbReference type="OMA" id="GTYNKGC"/>
<dbReference type="PRINTS" id="PR00705">
    <property type="entry name" value="PAPAIN"/>
</dbReference>
<dbReference type="Pfam" id="PF00112">
    <property type="entry name" value="Peptidase_C1"/>
    <property type="match status" value="1"/>
</dbReference>
<dbReference type="CDD" id="cd02248">
    <property type="entry name" value="Peptidase_C1A"/>
    <property type="match status" value="1"/>
</dbReference>
<dbReference type="SUPFAM" id="SSF54001">
    <property type="entry name" value="Cysteine proteinases"/>
    <property type="match status" value="1"/>
</dbReference>
<dbReference type="PROSITE" id="PS00639">
    <property type="entry name" value="THIOL_PROTEASE_HIS"/>
    <property type="match status" value="1"/>
</dbReference>
<accession>A0A061DNE4</accession>
<feature type="domain" description="Peptidase C1A papain C-terminal" evidence="9">
    <location>
        <begin position="122"/>
        <end position="338"/>
    </location>
</feature>
<name>A0A061DNE4_THECC</name>
<organism evidence="11 12">
    <name type="scientific">Theobroma cacao</name>
    <name type="common">Cacao</name>
    <name type="synonym">Cocoa</name>
    <dbReference type="NCBI Taxonomy" id="3641"/>
    <lineage>
        <taxon>Eukaryota</taxon>
        <taxon>Viridiplantae</taxon>
        <taxon>Streptophyta</taxon>
        <taxon>Embryophyta</taxon>
        <taxon>Tracheophyta</taxon>
        <taxon>Spermatophyta</taxon>
        <taxon>Magnoliopsida</taxon>
        <taxon>eudicotyledons</taxon>
        <taxon>Gunneridae</taxon>
        <taxon>Pentapetalae</taxon>
        <taxon>rosids</taxon>
        <taxon>malvids</taxon>
        <taxon>Malvales</taxon>
        <taxon>Malvaceae</taxon>
        <taxon>Byttnerioideae</taxon>
        <taxon>Theobroma</taxon>
    </lineage>
</organism>
<dbReference type="FunFam" id="3.90.70.10:FF:000023">
    <property type="entry name" value="Senescence-specific cysteine protease SAG39"/>
    <property type="match status" value="1"/>
</dbReference>
<keyword evidence="12" id="KW-1185">Reference proteome</keyword>
<dbReference type="InterPro" id="IPR039417">
    <property type="entry name" value="Peptidase_C1A_papain-like"/>
</dbReference>
<dbReference type="STRING" id="3641.A0A061DNE4"/>
<dbReference type="InterPro" id="IPR025660">
    <property type="entry name" value="Pept_his_AS"/>
</dbReference>
<dbReference type="Proteomes" id="UP000026915">
    <property type="component" value="Chromosome 1"/>
</dbReference>
<feature type="signal peptide" evidence="8">
    <location>
        <begin position="1"/>
        <end position="22"/>
    </location>
</feature>
<dbReference type="Gene3D" id="3.90.70.10">
    <property type="entry name" value="Cysteine proteinases"/>
    <property type="match status" value="1"/>
</dbReference>
<evidence type="ECO:0000256" key="7">
    <source>
        <dbReference type="ARBA" id="ARBA00023157"/>
    </source>
</evidence>
<dbReference type="PANTHER" id="PTHR12411">
    <property type="entry name" value="CYSTEINE PROTEASE FAMILY C1-RELATED"/>
    <property type="match status" value="1"/>
</dbReference>
<keyword evidence="5" id="KW-0788">Thiol protease</keyword>
<dbReference type="PROSITE" id="PS00139">
    <property type="entry name" value="THIOL_PROTEASE_CYS"/>
    <property type="match status" value="1"/>
</dbReference>
<evidence type="ECO:0000313" key="11">
    <source>
        <dbReference type="EMBL" id="EOX94180.1"/>
    </source>
</evidence>